<dbReference type="InterPro" id="IPR001680">
    <property type="entry name" value="WD40_rpt"/>
</dbReference>
<feature type="domain" description="NWD2 C-terminal beta-propeller" evidence="3">
    <location>
        <begin position="192"/>
        <end position="427"/>
    </location>
</feature>
<evidence type="ECO:0000256" key="2">
    <source>
        <dbReference type="ARBA" id="ARBA00022737"/>
    </source>
</evidence>
<dbReference type="Pfam" id="PF00400">
    <property type="entry name" value="WD40"/>
    <property type="match status" value="3"/>
</dbReference>
<dbReference type="SUPFAM" id="SSF50998">
    <property type="entry name" value="Quinoprotein alcohol dehydrogenase-like"/>
    <property type="match status" value="1"/>
</dbReference>
<reference evidence="4" key="1">
    <citation type="submission" date="2018-06" db="EMBL/GenBank/DDBJ databases">
        <authorList>
            <person name="Zhirakovskaya E."/>
        </authorList>
    </citation>
    <scope>NUCLEOTIDE SEQUENCE</scope>
</reference>
<dbReference type="InterPro" id="IPR056534">
    <property type="entry name" value="Beta-prop_NWD2_C"/>
</dbReference>
<dbReference type="InterPro" id="IPR019775">
    <property type="entry name" value="WD40_repeat_CS"/>
</dbReference>
<organism evidence="4">
    <name type="scientific">hydrothermal vent metagenome</name>
    <dbReference type="NCBI Taxonomy" id="652676"/>
    <lineage>
        <taxon>unclassified sequences</taxon>
        <taxon>metagenomes</taxon>
        <taxon>ecological metagenomes</taxon>
    </lineage>
</organism>
<dbReference type="InterPro" id="IPR015943">
    <property type="entry name" value="WD40/YVTN_repeat-like_dom_sf"/>
</dbReference>
<dbReference type="PROSITE" id="PS50294">
    <property type="entry name" value="WD_REPEATS_REGION"/>
    <property type="match status" value="2"/>
</dbReference>
<dbReference type="PANTHER" id="PTHR19848">
    <property type="entry name" value="WD40 REPEAT PROTEIN"/>
    <property type="match status" value="1"/>
</dbReference>
<dbReference type="SMART" id="SM00320">
    <property type="entry name" value="WD40"/>
    <property type="match status" value="8"/>
</dbReference>
<evidence type="ECO:0000313" key="4">
    <source>
        <dbReference type="EMBL" id="VAX37501.1"/>
    </source>
</evidence>
<sequence length="799" mass="89853">MAKYRHRFFLLIIILSSTFSLHAAEVTKPTTQQLLNPDWIEKQFKKIGIDQLVALYNGQKQKDVLLVKSALDLSRGVISKHPHALRSQLQARLVSHQQPSLQAFQQLPKDHVQIVSLTPLLAQAGGPLIRSYSNGKNGVIFAEFVASGNQIMTMTKKGTVQFFEASSGNKLRSFETKMPSFRAVITDNQKTLVILGRKRQIAVWDLKSGKLRHRFGDPRLLPITIMLSNDGTKLITRTNKRQMICWDIQTGKKLHSFNKYQDNAPLITISPDSSLLVIAKRYTYVVFDMATGRKLINILPQKKGSAPQRIAITTDNQYVIIEKRNSFELLNLNTGENRVYNNANFPQHVFSQMVFSVKEEKIIASLDGKTQYVWNIKTGKMVKAHLNIPLWLKPTSLSSDGKLSIGTGANGQIILYDLQKTKKTNHLGRKQIAINCLETSVNEKIIITGGNGNLVNVWDFKTLKLIKSMKGHTGSVESIAITPDGKRAVSRSLDGFIRLWDVKTGKTLKKIQHGFVTKSAGYARPSVSPFSALSLQIMPTYMLISPNGKEVISQFRSKTLRKGTVATPIFCLGTWNLHTGKMRSHENSTLAHNVNQAVLVPDGKQILTTGRDNQVGIWDYQSSLKQLNNIKHVFNYQRTTSKIHHLAISTDGKQIVSSAEDGVISLWNVQKEKTTNAMITWYFHWHDGFIKLLKFLPGNQLVLSASVSNTYRFGVGAKVNQIGKIIHLQQDNSIRIWNYKTNKLITTFHLDSGFRSITLSPSGKHILIGTQYGQLHKLRIDNLQISNVTIQRIQLPLPF</sequence>
<dbReference type="Pfam" id="PF23586">
    <property type="entry name" value="Beta-prop_NWD2_C"/>
    <property type="match status" value="1"/>
</dbReference>
<protein>
    <submittedName>
        <fullName evidence="4">High-affnity carbon uptake protein Hat/HatR</fullName>
    </submittedName>
</protein>
<keyword evidence="2" id="KW-0677">Repeat</keyword>
<dbReference type="Gene3D" id="2.130.10.10">
    <property type="entry name" value="YVTN repeat-like/Quinoprotein amine dehydrogenase"/>
    <property type="match status" value="4"/>
</dbReference>
<gene>
    <name evidence="4" type="ORF">MNBD_PLANCTO02-1119</name>
</gene>
<dbReference type="AlphaFoldDB" id="A0A3B1DF67"/>
<accession>A0A3B1DF67</accession>
<dbReference type="InterPro" id="IPR011047">
    <property type="entry name" value="Quinoprotein_ADH-like_sf"/>
</dbReference>
<keyword evidence="1" id="KW-0853">WD repeat</keyword>
<dbReference type="EMBL" id="UOGL01000125">
    <property type="protein sequence ID" value="VAX37501.1"/>
    <property type="molecule type" value="Genomic_DNA"/>
</dbReference>
<evidence type="ECO:0000256" key="1">
    <source>
        <dbReference type="ARBA" id="ARBA00022574"/>
    </source>
</evidence>
<evidence type="ECO:0000259" key="3">
    <source>
        <dbReference type="Pfam" id="PF23586"/>
    </source>
</evidence>
<name>A0A3B1DF67_9ZZZZ</name>
<dbReference type="PANTHER" id="PTHR19848:SF8">
    <property type="entry name" value="F-BOX AND WD REPEAT DOMAIN CONTAINING 7"/>
    <property type="match status" value="1"/>
</dbReference>
<proteinExistence type="predicted"/>
<dbReference type="PROSITE" id="PS50082">
    <property type="entry name" value="WD_REPEATS_2"/>
    <property type="match status" value="3"/>
</dbReference>
<dbReference type="PROSITE" id="PS00678">
    <property type="entry name" value="WD_REPEATS_1"/>
    <property type="match status" value="1"/>
</dbReference>